<evidence type="ECO:0000313" key="1">
    <source>
        <dbReference type="EMBL" id="RNA07960.1"/>
    </source>
</evidence>
<organism evidence="1 2">
    <name type="scientific">Brachionus plicatilis</name>
    <name type="common">Marine rotifer</name>
    <name type="synonym">Brachionus muelleri</name>
    <dbReference type="NCBI Taxonomy" id="10195"/>
    <lineage>
        <taxon>Eukaryota</taxon>
        <taxon>Metazoa</taxon>
        <taxon>Spiralia</taxon>
        <taxon>Gnathifera</taxon>
        <taxon>Rotifera</taxon>
        <taxon>Eurotatoria</taxon>
        <taxon>Monogononta</taxon>
        <taxon>Pseudotrocha</taxon>
        <taxon>Ploima</taxon>
        <taxon>Brachionidae</taxon>
        <taxon>Brachionus</taxon>
    </lineage>
</organism>
<evidence type="ECO:0000313" key="2">
    <source>
        <dbReference type="Proteomes" id="UP000276133"/>
    </source>
</evidence>
<gene>
    <name evidence="1" type="ORF">BpHYR1_002180</name>
</gene>
<reference evidence="1 2" key="1">
    <citation type="journal article" date="2018" name="Sci. Rep.">
        <title>Genomic signatures of local adaptation to the degree of environmental predictability in rotifers.</title>
        <authorList>
            <person name="Franch-Gras L."/>
            <person name="Hahn C."/>
            <person name="Garcia-Roger E.M."/>
            <person name="Carmona M.J."/>
            <person name="Serra M."/>
            <person name="Gomez A."/>
        </authorList>
    </citation>
    <scope>NUCLEOTIDE SEQUENCE [LARGE SCALE GENOMIC DNA]</scope>
    <source>
        <strain evidence="1">HYR1</strain>
    </source>
</reference>
<dbReference type="AlphaFoldDB" id="A0A3M7Q985"/>
<proteinExistence type="predicted"/>
<accession>A0A3M7Q985</accession>
<name>A0A3M7Q985_BRAPC</name>
<protein>
    <submittedName>
        <fullName evidence="1">Uncharacterized protein</fullName>
    </submittedName>
</protein>
<dbReference type="EMBL" id="REGN01006892">
    <property type="protein sequence ID" value="RNA07960.1"/>
    <property type="molecule type" value="Genomic_DNA"/>
</dbReference>
<keyword evidence="2" id="KW-1185">Reference proteome</keyword>
<comment type="caution">
    <text evidence="1">The sequence shown here is derived from an EMBL/GenBank/DDBJ whole genome shotgun (WGS) entry which is preliminary data.</text>
</comment>
<dbReference type="Proteomes" id="UP000276133">
    <property type="component" value="Unassembled WGS sequence"/>
</dbReference>
<sequence length="60" mass="7267">MINYAITFKSEEKKKKSQNKKSKKIFIQEKFFDFEIFFSSLKNNYLLIESFSVKCDKNKD</sequence>